<reference evidence="1 2" key="1">
    <citation type="submission" date="2018-11" db="EMBL/GenBank/DDBJ databases">
        <title>Genome squencing of methanotrophic bacteria isolated from alkaline groundwater in Korea.</title>
        <authorList>
            <person name="Nguyen L.N."/>
        </authorList>
    </citation>
    <scope>NUCLEOTIDE SEQUENCE [LARGE SCALE GENOMIC DNA]</scope>
    <source>
        <strain evidence="1 2">GW6</strain>
    </source>
</reference>
<name>A0A3G8M8L6_9HYPH</name>
<dbReference type="AlphaFoldDB" id="A0A3G8M8L6"/>
<gene>
    <name evidence="1" type="ORF">EHO51_16830</name>
</gene>
<accession>A0A3G8M8L6</accession>
<sequence>MVMLQVDERNQDDLSRLAGCYLYAGTHISVEDGIVHREDGPAVIFPDGVVRWYLRGKEVSRAVNSLFYDNKWPIANGLDTAEKRARFAETFLT</sequence>
<organism evidence="1 2">
    <name type="scientific">Methylocystis rosea</name>
    <dbReference type="NCBI Taxonomy" id="173366"/>
    <lineage>
        <taxon>Bacteria</taxon>
        <taxon>Pseudomonadati</taxon>
        <taxon>Pseudomonadota</taxon>
        <taxon>Alphaproteobacteria</taxon>
        <taxon>Hyphomicrobiales</taxon>
        <taxon>Methylocystaceae</taxon>
        <taxon>Methylocystis</taxon>
    </lineage>
</organism>
<dbReference type="EMBL" id="CP034086">
    <property type="protein sequence ID" value="AZG78261.1"/>
    <property type="molecule type" value="Genomic_DNA"/>
</dbReference>
<dbReference type="Proteomes" id="UP000273982">
    <property type="component" value="Chromosome"/>
</dbReference>
<evidence type="ECO:0000313" key="1">
    <source>
        <dbReference type="EMBL" id="AZG78261.1"/>
    </source>
</evidence>
<dbReference type="KEGG" id="mros:EHO51_16830"/>
<protein>
    <submittedName>
        <fullName evidence="1">Aldehyde dehydrogenase</fullName>
    </submittedName>
</protein>
<evidence type="ECO:0000313" key="2">
    <source>
        <dbReference type="Proteomes" id="UP000273982"/>
    </source>
</evidence>
<proteinExistence type="predicted"/>